<dbReference type="Pfam" id="PF00069">
    <property type="entry name" value="Pkinase"/>
    <property type="match status" value="1"/>
</dbReference>
<feature type="region of interest" description="Disordered" evidence="2">
    <location>
        <begin position="387"/>
        <end position="445"/>
    </location>
</feature>
<protein>
    <recommendedName>
        <fullName evidence="1">non-specific serine/threonine protein kinase</fullName>
        <ecNumber evidence="1">2.7.11.1</ecNumber>
    </recommendedName>
</protein>
<proteinExistence type="predicted"/>
<keyword evidence="3" id="KW-0472">Membrane</keyword>
<accession>A0A8J6FCT7</accession>
<dbReference type="InterPro" id="IPR011009">
    <property type="entry name" value="Kinase-like_dom_sf"/>
</dbReference>
<comment type="caution">
    <text evidence="5">The sequence shown here is derived from an EMBL/GenBank/DDBJ whole genome shotgun (WGS) entry which is preliminary data.</text>
</comment>
<dbReference type="SUPFAM" id="SSF56112">
    <property type="entry name" value="Protein kinase-like (PK-like)"/>
    <property type="match status" value="1"/>
</dbReference>
<dbReference type="OrthoDB" id="2687620at2759"/>
<keyword evidence="3" id="KW-1133">Transmembrane helix</keyword>
<keyword evidence="3" id="KW-0812">Transmembrane</keyword>
<dbReference type="Gene3D" id="1.10.510.10">
    <property type="entry name" value="Transferase(Phosphotransferase) domain 1"/>
    <property type="match status" value="1"/>
</dbReference>
<dbReference type="InterPro" id="IPR008271">
    <property type="entry name" value="Ser/Thr_kinase_AS"/>
</dbReference>
<feature type="compositionally biased region" description="Basic and acidic residues" evidence="2">
    <location>
        <begin position="316"/>
        <end position="332"/>
    </location>
</feature>
<dbReference type="PANTHER" id="PTHR11909">
    <property type="entry name" value="CASEIN KINASE-RELATED"/>
    <property type="match status" value="1"/>
</dbReference>
<evidence type="ECO:0000256" key="1">
    <source>
        <dbReference type="ARBA" id="ARBA00012513"/>
    </source>
</evidence>
<feature type="compositionally biased region" description="Polar residues" evidence="2">
    <location>
        <begin position="387"/>
        <end position="398"/>
    </location>
</feature>
<reference evidence="5" key="1">
    <citation type="thesis" date="2020" institute="ProQuest LLC" country="789 East Eisenhower Parkway, Ann Arbor, MI, USA">
        <title>Comparative Genomics and Chromosome Evolution.</title>
        <authorList>
            <person name="Mudd A.B."/>
        </authorList>
    </citation>
    <scope>NUCLEOTIDE SEQUENCE</scope>
    <source>
        <strain evidence="5">HN-11 Male</strain>
        <tissue evidence="5">Kidney and liver</tissue>
    </source>
</reference>
<gene>
    <name evidence="5" type="ORF">GDO78_009919</name>
</gene>
<keyword evidence="6" id="KW-1185">Reference proteome</keyword>
<feature type="region of interest" description="Disordered" evidence="2">
    <location>
        <begin position="310"/>
        <end position="349"/>
    </location>
</feature>
<evidence type="ECO:0000256" key="3">
    <source>
        <dbReference type="SAM" id="Phobius"/>
    </source>
</evidence>
<feature type="transmembrane region" description="Helical" evidence="3">
    <location>
        <begin position="450"/>
        <end position="470"/>
    </location>
</feature>
<evidence type="ECO:0000256" key="2">
    <source>
        <dbReference type="SAM" id="MobiDB-lite"/>
    </source>
</evidence>
<dbReference type="PROSITE" id="PS00108">
    <property type="entry name" value="PROTEIN_KINASE_ST"/>
    <property type="match status" value="1"/>
</dbReference>
<name>A0A8J6FCT7_ELECQ</name>
<evidence type="ECO:0000313" key="5">
    <source>
        <dbReference type="EMBL" id="KAG9484259.1"/>
    </source>
</evidence>
<dbReference type="AlphaFoldDB" id="A0A8J6FCT7"/>
<evidence type="ECO:0000259" key="4">
    <source>
        <dbReference type="PROSITE" id="PS50011"/>
    </source>
</evidence>
<dbReference type="PROSITE" id="PS50011">
    <property type="entry name" value="PROTEIN_KINASE_DOM"/>
    <property type="match status" value="1"/>
</dbReference>
<dbReference type="InterPro" id="IPR050235">
    <property type="entry name" value="CK1_Ser-Thr_kinase"/>
</dbReference>
<evidence type="ECO:0000313" key="6">
    <source>
        <dbReference type="Proteomes" id="UP000770717"/>
    </source>
</evidence>
<feature type="domain" description="Protein kinase" evidence="4">
    <location>
        <begin position="1"/>
        <end position="285"/>
    </location>
</feature>
<dbReference type="GO" id="GO:0004674">
    <property type="term" value="F:protein serine/threonine kinase activity"/>
    <property type="evidence" value="ECO:0007669"/>
    <property type="project" value="UniProtKB-EC"/>
</dbReference>
<dbReference type="EC" id="2.7.11.1" evidence="1"/>
<dbReference type="GO" id="GO:0005524">
    <property type="term" value="F:ATP binding"/>
    <property type="evidence" value="ECO:0007669"/>
    <property type="project" value="InterPro"/>
</dbReference>
<sequence>MKEFIPKTILVLSAYPDCDVTVSEEAAYVIKVENYQNGPLFCELKFYQRAAKQDEVNKWIHSHNLEYLGIPRYWGTGETNYNSSSYRFMVVDRLGTDLQKLQKNNGGKLPAKAVMQIGIRMLDVLEYIHEHEYVHGDIKAGNILLHTSDTDKVYLADYGLSYRYCPNGKHKEYKEDPRKCHNGTIEFTSRDAHKGVAPSRRGDLEILAYCMLHWLSGKLPWEQNLQDPSTVLASKSTLWDDLPQSVIEWSGREVGCQELAKFMAEVSLLVYSEKPNYAGLKRILLKALDSMGTSLRSSLIISNARSSEKLSTGVRKKSDPRQHVKKTEEKNVQIRKSSPRKPCLSPKISKNYSKKTAVNLYEDDDSDDEYVPYFGTNNVQHVSSNLQRIPHGNSSSDIPSIHKPKRRLNVRPTQDYKVEAEQGPRCKDPDGDLQGRQRSAPEPDGHRQEIYKYGLAVPVLAMMIYLLLYVL</sequence>
<dbReference type="Proteomes" id="UP000770717">
    <property type="component" value="Unassembled WGS sequence"/>
</dbReference>
<feature type="compositionally biased region" description="Basic and acidic residues" evidence="2">
    <location>
        <begin position="414"/>
        <end position="445"/>
    </location>
</feature>
<organism evidence="5 6">
    <name type="scientific">Eleutherodactylus coqui</name>
    <name type="common">Puerto Rican coqui</name>
    <dbReference type="NCBI Taxonomy" id="57060"/>
    <lineage>
        <taxon>Eukaryota</taxon>
        <taxon>Metazoa</taxon>
        <taxon>Chordata</taxon>
        <taxon>Craniata</taxon>
        <taxon>Vertebrata</taxon>
        <taxon>Euteleostomi</taxon>
        <taxon>Amphibia</taxon>
        <taxon>Batrachia</taxon>
        <taxon>Anura</taxon>
        <taxon>Neobatrachia</taxon>
        <taxon>Hyloidea</taxon>
        <taxon>Eleutherodactylidae</taxon>
        <taxon>Eleutherodactylinae</taxon>
        <taxon>Eleutherodactylus</taxon>
        <taxon>Eleutherodactylus</taxon>
    </lineage>
</organism>
<dbReference type="InterPro" id="IPR000719">
    <property type="entry name" value="Prot_kinase_dom"/>
</dbReference>
<dbReference type="SMART" id="SM00220">
    <property type="entry name" value="S_TKc"/>
    <property type="match status" value="1"/>
</dbReference>
<dbReference type="EMBL" id="WNTK01000005">
    <property type="protein sequence ID" value="KAG9484259.1"/>
    <property type="molecule type" value="Genomic_DNA"/>
</dbReference>